<dbReference type="OrthoDB" id="9801609at2"/>
<dbReference type="PANTHER" id="PTHR46401">
    <property type="entry name" value="GLYCOSYLTRANSFERASE WBBK-RELATED"/>
    <property type="match status" value="1"/>
</dbReference>
<protein>
    <submittedName>
        <fullName evidence="4">Glycosyltransferase family 1 protein</fullName>
    </submittedName>
</protein>
<proteinExistence type="predicted"/>
<dbReference type="KEGG" id="fll:EI427_15175"/>
<evidence type="ECO:0000259" key="3">
    <source>
        <dbReference type="Pfam" id="PF13439"/>
    </source>
</evidence>
<dbReference type="SUPFAM" id="SSF53756">
    <property type="entry name" value="UDP-Glycosyltransferase/glycogen phosphorylase"/>
    <property type="match status" value="1"/>
</dbReference>
<dbReference type="CDD" id="cd03809">
    <property type="entry name" value="GT4_MtfB-like"/>
    <property type="match status" value="1"/>
</dbReference>
<evidence type="ECO:0000259" key="2">
    <source>
        <dbReference type="Pfam" id="PF00534"/>
    </source>
</evidence>
<dbReference type="InterPro" id="IPR028098">
    <property type="entry name" value="Glyco_trans_4-like_N"/>
</dbReference>
<evidence type="ECO:0000313" key="5">
    <source>
        <dbReference type="Proteomes" id="UP000267268"/>
    </source>
</evidence>
<dbReference type="Proteomes" id="UP000267268">
    <property type="component" value="Chromosome 1"/>
</dbReference>
<gene>
    <name evidence="4" type="ORF">EI427_15175</name>
</gene>
<feature type="domain" description="Glycosyltransferase subfamily 4-like N-terminal" evidence="3">
    <location>
        <begin position="79"/>
        <end position="165"/>
    </location>
</feature>
<evidence type="ECO:0000313" key="4">
    <source>
        <dbReference type="EMBL" id="AZQ63515.1"/>
    </source>
</evidence>
<accession>A0A3Q9FRF3</accession>
<dbReference type="InterPro" id="IPR001296">
    <property type="entry name" value="Glyco_trans_1"/>
</dbReference>
<dbReference type="EMBL" id="CP034562">
    <property type="protein sequence ID" value="AZQ63515.1"/>
    <property type="molecule type" value="Genomic_DNA"/>
</dbReference>
<dbReference type="Pfam" id="PF00534">
    <property type="entry name" value="Glycos_transf_1"/>
    <property type="match status" value="1"/>
</dbReference>
<keyword evidence="1 4" id="KW-0808">Transferase</keyword>
<evidence type="ECO:0000256" key="1">
    <source>
        <dbReference type="ARBA" id="ARBA00022679"/>
    </source>
</evidence>
<feature type="domain" description="Glycosyl transferase family 1" evidence="2">
    <location>
        <begin position="172"/>
        <end position="340"/>
    </location>
</feature>
<dbReference type="PANTHER" id="PTHR46401:SF2">
    <property type="entry name" value="GLYCOSYLTRANSFERASE WBBK-RELATED"/>
    <property type="match status" value="1"/>
</dbReference>
<dbReference type="AlphaFoldDB" id="A0A3Q9FRF3"/>
<sequence>MSNLKTVLIDFDKLKVPNCGLGNVAINFGNALFSIDQNKFKWEILVSAPLSVSYLEENTFKVRKLSILNKKNILPFDKGVDLVHLTNQMTKYRVSKGVKNILTIHDLNFLFEEEGINKKKKLYYLQKQVNRASLITVISEFTAKIVRRYLIIPENLEIVVVPNGVHSPMEIEQKKPNHIKKHQKFFFTIGTIMPKKNFLSLVEMMPNIEEETHLYIAGSFSKEEYVIKIKNRIQELKLENRVTLLGEITENEKSYLYQYAEAFLFPSLYEGFGLPIIEAMYCGTPVICSNLTSLPEIGGDYAYYWDNFEPNYMAIKVLESLQIFESNTIQNTSKLKKYAKKFSWSKNANKYYQLYELLIKKNEL</sequence>
<name>A0A3Q9FRF3_9BACT</name>
<dbReference type="Pfam" id="PF13439">
    <property type="entry name" value="Glyco_transf_4"/>
    <property type="match status" value="1"/>
</dbReference>
<reference evidence="4 5" key="1">
    <citation type="submission" date="2018-12" db="EMBL/GenBank/DDBJ databases">
        <title>Flammeovirga pectinis sp. nov., isolated from the gut of the Korean scallop, Patinopecten yessoensis.</title>
        <authorList>
            <person name="Bae J.-W."/>
            <person name="Jeong Y.-S."/>
            <person name="Kang W."/>
        </authorList>
    </citation>
    <scope>NUCLEOTIDE SEQUENCE [LARGE SCALE GENOMIC DNA]</scope>
    <source>
        <strain evidence="4 5">L12M1</strain>
    </source>
</reference>
<keyword evidence="5" id="KW-1185">Reference proteome</keyword>
<dbReference type="Gene3D" id="3.40.50.2000">
    <property type="entry name" value="Glycogen Phosphorylase B"/>
    <property type="match status" value="2"/>
</dbReference>
<organism evidence="4 5">
    <name type="scientific">Flammeovirga pectinis</name>
    <dbReference type="NCBI Taxonomy" id="2494373"/>
    <lineage>
        <taxon>Bacteria</taxon>
        <taxon>Pseudomonadati</taxon>
        <taxon>Bacteroidota</taxon>
        <taxon>Cytophagia</taxon>
        <taxon>Cytophagales</taxon>
        <taxon>Flammeovirgaceae</taxon>
        <taxon>Flammeovirga</taxon>
    </lineage>
</organism>
<dbReference type="RefSeq" id="WP_126616193.1">
    <property type="nucleotide sequence ID" value="NZ_CP034562.1"/>
</dbReference>
<dbReference type="GO" id="GO:0016757">
    <property type="term" value="F:glycosyltransferase activity"/>
    <property type="evidence" value="ECO:0007669"/>
    <property type="project" value="InterPro"/>
</dbReference>